<evidence type="ECO:0000256" key="7">
    <source>
        <dbReference type="SAM" id="Phobius"/>
    </source>
</evidence>
<comment type="subcellular location">
    <subcellularLocation>
        <location evidence="1">Cell membrane</location>
        <topology evidence="1">Multi-pass membrane protein</topology>
    </subcellularLocation>
</comment>
<evidence type="ECO:0000256" key="1">
    <source>
        <dbReference type="ARBA" id="ARBA00004651"/>
    </source>
</evidence>
<keyword evidence="6 7" id="KW-0472">Membrane</keyword>
<dbReference type="PROSITE" id="PS50850">
    <property type="entry name" value="MFS"/>
    <property type="match status" value="1"/>
</dbReference>
<evidence type="ECO:0000256" key="5">
    <source>
        <dbReference type="ARBA" id="ARBA00022989"/>
    </source>
</evidence>
<feature type="transmembrane region" description="Helical" evidence="7">
    <location>
        <begin position="84"/>
        <end position="109"/>
    </location>
</feature>
<keyword evidence="2" id="KW-0813">Transport</keyword>
<dbReference type="AlphaFoldDB" id="A0AAU7QGT4"/>
<dbReference type="Pfam" id="PF07690">
    <property type="entry name" value="MFS_1"/>
    <property type="match status" value="1"/>
</dbReference>
<evidence type="ECO:0000256" key="3">
    <source>
        <dbReference type="ARBA" id="ARBA00022475"/>
    </source>
</evidence>
<evidence type="ECO:0000313" key="9">
    <source>
        <dbReference type="EMBL" id="XBS71541.1"/>
    </source>
</evidence>
<dbReference type="InterPro" id="IPR020846">
    <property type="entry name" value="MFS_dom"/>
</dbReference>
<feature type="domain" description="Major facilitator superfamily (MFS) profile" evidence="8">
    <location>
        <begin position="18"/>
        <end position="465"/>
    </location>
</feature>
<feature type="transmembrane region" description="Helical" evidence="7">
    <location>
        <begin position="146"/>
        <end position="168"/>
    </location>
</feature>
<dbReference type="InterPro" id="IPR011701">
    <property type="entry name" value="MFS"/>
</dbReference>
<dbReference type="InterPro" id="IPR036259">
    <property type="entry name" value="MFS_trans_sf"/>
</dbReference>
<feature type="transmembrane region" description="Helical" evidence="7">
    <location>
        <begin position="277"/>
        <end position="297"/>
    </location>
</feature>
<keyword evidence="3" id="KW-1003">Cell membrane</keyword>
<feature type="transmembrane region" description="Helical" evidence="7">
    <location>
        <begin position="204"/>
        <end position="224"/>
    </location>
</feature>
<feature type="transmembrane region" description="Helical" evidence="7">
    <location>
        <begin position="441"/>
        <end position="461"/>
    </location>
</feature>
<reference evidence="9" key="1">
    <citation type="submission" date="2024-06" db="EMBL/GenBank/DDBJ databases">
        <authorList>
            <person name="Coelho C."/>
            <person name="Bento M."/>
            <person name="Garcia E."/>
            <person name="Camelo A."/>
            <person name="Brandao I."/>
            <person name="Espirito Santo C."/>
            <person name="Trovao J."/>
            <person name="Verissimo A."/>
            <person name="Costa J."/>
            <person name="Tiago I."/>
        </authorList>
    </citation>
    <scope>NUCLEOTIDE SEQUENCE</scope>
    <source>
        <strain evidence="9">KWT182</strain>
    </source>
</reference>
<feature type="transmembrane region" description="Helical" evidence="7">
    <location>
        <begin position="115"/>
        <end position="134"/>
    </location>
</feature>
<feature type="transmembrane region" description="Helical" evidence="7">
    <location>
        <begin position="410"/>
        <end position="435"/>
    </location>
</feature>
<feature type="transmembrane region" description="Helical" evidence="7">
    <location>
        <begin position="52"/>
        <end position="72"/>
    </location>
</feature>
<dbReference type="SUPFAM" id="SSF103473">
    <property type="entry name" value="MFS general substrate transporter"/>
    <property type="match status" value="1"/>
</dbReference>
<accession>A0AAU7QGT4</accession>
<dbReference type="GO" id="GO:0005886">
    <property type="term" value="C:plasma membrane"/>
    <property type="evidence" value="ECO:0007669"/>
    <property type="project" value="UniProtKB-SubCell"/>
</dbReference>
<organism evidence="9">
    <name type="scientific">Acerihabitans sp. KWT182</name>
    <dbReference type="NCBI Taxonomy" id="3157919"/>
    <lineage>
        <taxon>Bacteria</taxon>
        <taxon>Pseudomonadati</taxon>
        <taxon>Pseudomonadota</taxon>
        <taxon>Gammaproteobacteria</taxon>
        <taxon>Enterobacterales</taxon>
        <taxon>Pectobacteriaceae</taxon>
        <taxon>Acerihabitans</taxon>
    </lineage>
</organism>
<dbReference type="Gene3D" id="1.20.1720.10">
    <property type="entry name" value="Multidrug resistance protein D"/>
    <property type="match status" value="1"/>
</dbReference>
<evidence type="ECO:0000256" key="6">
    <source>
        <dbReference type="ARBA" id="ARBA00023136"/>
    </source>
</evidence>
<evidence type="ECO:0000259" key="8">
    <source>
        <dbReference type="PROSITE" id="PS50850"/>
    </source>
</evidence>
<keyword evidence="4 7" id="KW-0812">Transmembrane</keyword>
<name>A0AAU7QGT4_9GAMM</name>
<dbReference type="CDD" id="cd17321">
    <property type="entry name" value="MFS_MMR_MDR_like"/>
    <property type="match status" value="1"/>
</dbReference>
<dbReference type="PANTHER" id="PTHR42718:SF46">
    <property type="entry name" value="BLR6921 PROTEIN"/>
    <property type="match status" value="1"/>
</dbReference>
<protein>
    <submittedName>
        <fullName evidence="9">MFS transporter</fullName>
    </submittedName>
</protein>
<gene>
    <name evidence="9" type="ORF">ABK905_11810</name>
</gene>
<feature type="transmembrane region" description="Helical" evidence="7">
    <location>
        <begin position="338"/>
        <end position="354"/>
    </location>
</feature>
<proteinExistence type="predicted"/>
<feature type="transmembrane region" description="Helical" evidence="7">
    <location>
        <begin position="303"/>
        <end position="326"/>
    </location>
</feature>
<sequence length="465" mass="47273">MTTIAAITQGQGQTAALALAGICLGQFVLALDYSIVYLALPSMAKGLALDTALSQWIVSAYGLMFAGCLLTGGRVCDGIGASKAFAIAVCLFSAACLSEAAALTGPWLIAARGGQGIAAALLQPALLSLLARYFPSGPARAKALSIWGAVGASGLVAGVLLGGVLTLFSWRLVFFINVPIGMLCLWLLRRAVTQAAPLTHHARIPIISALSGTLAIISIVMWLTRLAQAGLDDAQTHAWAGAAAGLSAVFFTLEALGPRPLVSRGLRCLPGLRTGCWTSAFYMAGVGSAFFLLTLLLQNEYGANTLSAGLLFLPMAAMIILGNIVAGKLIGVMSAERVLCGGFALGAAGLWLLALSATEGAPGRLSADGAFNGLFWGGMLAGGLGHGIIYTANFVAGLKSVPENKQGAGSGLMVTAQYAGGAVALALAVILLGLYPGETGYFYAFILLACFSLAGAAAALLSAQE</sequence>
<feature type="transmembrane region" description="Helical" evidence="7">
    <location>
        <begin position="16"/>
        <end position="40"/>
    </location>
</feature>
<feature type="transmembrane region" description="Helical" evidence="7">
    <location>
        <begin position="236"/>
        <end position="256"/>
    </location>
</feature>
<evidence type="ECO:0000256" key="4">
    <source>
        <dbReference type="ARBA" id="ARBA00022692"/>
    </source>
</evidence>
<keyword evidence="5 7" id="KW-1133">Transmembrane helix</keyword>
<dbReference type="EMBL" id="CP157947">
    <property type="protein sequence ID" value="XBS71541.1"/>
    <property type="molecule type" value="Genomic_DNA"/>
</dbReference>
<feature type="transmembrane region" description="Helical" evidence="7">
    <location>
        <begin position="374"/>
        <end position="398"/>
    </location>
</feature>
<evidence type="ECO:0000256" key="2">
    <source>
        <dbReference type="ARBA" id="ARBA00022448"/>
    </source>
</evidence>
<dbReference type="GO" id="GO:0022857">
    <property type="term" value="F:transmembrane transporter activity"/>
    <property type="evidence" value="ECO:0007669"/>
    <property type="project" value="InterPro"/>
</dbReference>
<dbReference type="PANTHER" id="PTHR42718">
    <property type="entry name" value="MAJOR FACILITATOR SUPERFAMILY MULTIDRUG TRANSPORTER MFSC"/>
    <property type="match status" value="1"/>
</dbReference>
<feature type="transmembrane region" description="Helical" evidence="7">
    <location>
        <begin position="174"/>
        <end position="192"/>
    </location>
</feature>
<dbReference type="Gene3D" id="1.20.1250.20">
    <property type="entry name" value="MFS general substrate transporter like domains"/>
    <property type="match status" value="1"/>
</dbReference>